<accession>A0AAN1XZU4</accession>
<proteinExistence type="predicted"/>
<gene>
    <name evidence="2" type="ORF">WPS_32800</name>
</gene>
<dbReference type="PANTHER" id="PTHR23026">
    <property type="entry name" value="NADPH NITROREDUCTASE"/>
    <property type="match status" value="1"/>
</dbReference>
<dbReference type="InterPro" id="IPR050627">
    <property type="entry name" value="Nitroreductase/BluB"/>
</dbReference>
<dbReference type="Gene3D" id="3.40.109.10">
    <property type="entry name" value="NADH Oxidase"/>
    <property type="match status" value="1"/>
</dbReference>
<dbReference type="PANTHER" id="PTHR23026:SF124">
    <property type="entry name" value="NITROREDUCTASE FD-NR2"/>
    <property type="match status" value="1"/>
</dbReference>
<evidence type="ECO:0000313" key="2">
    <source>
        <dbReference type="EMBL" id="BDE08004.1"/>
    </source>
</evidence>
<dbReference type="RefSeq" id="WP_317995558.1">
    <property type="nucleotide sequence ID" value="NZ_AP025523.1"/>
</dbReference>
<dbReference type="Pfam" id="PF00881">
    <property type="entry name" value="Nitroreductase"/>
    <property type="match status" value="1"/>
</dbReference>
<dbReference type="SUPFAM" id="SSF55469">
    <property type="entry name" value="FMN-dependent nitroreductase-like"/>
    <property type="match status" value="1"/>
</dbReference>
<evidence type="ECO:0000259" key="1">
    <source>
        <dbReference type="Pfam" id="PF00881"/>
    </source>
</evidence>
<protein>
    <recommendedName>
        <fullName evidence="1">Nitroreductase domain-containing protein</fullName>
    </recommendedName>
</protein>
<name>A0AAN1XZU4_UNVUL</name>
<feature type="domain" description="Nitroreductase" evidence="1">
    <location>
        <begin position="15"/>
        <end position="183"/>
    </location>
</feature>
<dbReference type="GO" id="GO:0016491">
    <property type="term" value="F:oxidoreductase activity"/>
    <property type="evidence" value="ECO:0007669"/>
    <property type="project" value="InterPro"/>
</dbReference>
<evidence type="ECO:0000313" key="3">
    <source>
        <dbReference type="Proteomes" id="UP001317532"/>
    </source>
</evidence>
<dbReference type="InterPro" id="IPR029479">
    <property type="entry name" value="Nitroreductase"/>
</dbReference>
<dbReference type="InterPro" id="IPR000415">
    <property type="entry name" value="Nitroreductase-like"/>
</dbReference>
<dbReference type="CDD" id="cd02062">
    <property type="entry name" value="Nitro_FMN_reductase"/>
    <property type="match status" value="1"/>
</dbReference>
<dbReference type="KEGG" id="vab:WPS_32800"/>
<reference evidence="2 3" key="1">
    <citation type="journal article" date="2022" name="ISME Commun">
        <title>Vulcanimicrobium alpinus gen. nov. sp. nov., the first cultivated representative of the candidate phylum 'Eremiobacterota', is a metabolically versatile aerobic anoxygenic phototroph.</title>
        <authorList>
            <person name="Yabe S."/>
            <person name="Muto K."/>
            <person name="Abe K."/>
            <person name="Yokota A."/>
            <person name="Staudigel H."/>
            <person name="Tebo B.M."/>
        </authorList>
    </citation>
    <scope>NUCLEOTIDE SEQUENCE [LARGE SCALE GENOMIC DNA]</scope>
    <source>
        <strain evidence="2 3">WC8-2</strain>
    </source>
</reference>
<dbReference type="EMBL" id="AP025523">
    <property type="protein sequence ID" value="BDE08004.1"/>
    <property type="molecule type" value="Genomic_DNA"/>
</dbReference>
<sequence>MTLASDQSDALALLERTTHARAFAPGPLPPMALRAIVDAGRNAPSLYNTQPVRFVVVRDPQKYELLRAACNRSRDTFMKMRGLFSRMNARLREPSYVKGLERQAAGDVIPAHGVAIVVLQDDRIPESSEACACALMAMQLQATSLGLASQFTSWTRGLAFDKEAKALLDVPAGFKIFTSLVVGNAVTPLARTRKDRRPLDDAVRWL</sequence>
<keyword evidence="3" id="KW-1185">Reference proteome</keyword>
<organism evidence="2 3">
    <name type="scientific">Vulcanimicrobium alpinum</name>
    <dbReference type="NCBI Taxonomy" id="3016050"/>
    <lineage>
        <taxon>Bacteria</taxon>
        <taxon>Bacillati</taxon>
        <taxon>Vulcanimicrobiota</taxon>
        <taxon>Vulcanimicrobiia</taxon>
        <taxon>Vulcanimicrobiales</taxon>
        <taxon>Vulcanimicrobiaceae</taxon>
        <taxon>Vulcanimicrobium</taxon>
    </lineage>
</organism>
<dbReference type="Proteomes" id="UP001317532">
    <property type="component" value="Chromosome"/>
</dbReference>
<dbReference type="AlphaFoldDB" id="A0AAN1XZU4"/>